<dbReference type="PANTHER" id="PTHR12993">
    <property type="entry name" value="N-ACETYLGLUCOSAMINYL-PHOSPHATIDYLINOSITOL DE-N-ACETYLASE-RELATED"/>
    <property type="match status" value="1"/>
</dbReference>
<feature type="region of interest" description="Disordered" evidence="2">
    <location>
        <begin position="792"/>
        <end position="812"/>
    </location>
</feature>
<evidence type="ECO:0000313" key="5">
    <source>
        <dbReference type="EMBL" id="QMU96685.1"/>
    </source>
</evidence>
<dbReference type="Gene3D" id="2.60.40.1190">
    <property type="match status" value="1"/>
</dbReference>
<organism evidence="5 6">
    <name type="scientific">Microbacterium esteraromaticum</name>
    <dbReference type="NCBI Taxonomy" id="57043"/>
    <lineage>
        <taxon>Bacteria</taxon>
        <taxon>Bacillati</taxon>
        <taxon>Actinomycetota</taxon>
        <taxon>Actinomycetes</taxon>
        <taxon>Micrococcales</taxon>
        <taxon>Microbacteriaceae</taxon>
        <taxon>Microbacterium</taxon>
    </lineage>
</organism>
<dbReference type="GO" id="GO:0016137">
    <property type="term" value="P:glycoside metabolic process"/>
    <property type="evidence" value="ECO:0007669"/>
    <property type="project" value="UniProtKB-ARBA"/>
</dbReference>
<name>A0A7D8AIA6_9MICO</name>
<feature type="domain" description="Alpha-galactosidase NEW3" evidence="4">
    <location>
        <begin position="347"/>
        <end position="418"/>
    </location>
</feature>
<evidence type="ECO:0000259" key="4">
    <source>
        <dbReference type="Pfam" id="PF10633"/>
    </source>
</evidence>
<accession>A0A7D8AIA6</accession>
<dbReference type="Pfam" id="PF10633">
    <property type="entry name" value="NPCBM_assoc"/>
    <property type="match status" value="1"/>
</dbReference>
<dbReference type="GO" id="GO:0030246">
    <property type="term" value="F:carbohydrate binding"/>
    <property type="evidence" value="ECO:0007669"/>
    <property type="project" value="InterPro"/>
</dbReference>
<dbReference type="Proteomes" id="UP000515708">
    <property type="component" value="Chromosome"/>
</dbReference>
<dbReference type="InterPro" id="IPR003737">
    <property type="entry name" value="GlcNAc_PI_deacetylase-related"/>
</dbReference>
<dbReference type="InterPro" id="IPR013783">
    <property type="entry name" value="Ig-like_fold"/>
</dbReference>
<dbReference type="GO" id="GO:0004553">
    <property type="term" value="F:hydrolase activity, hydrolyzing O-glycosyl compounds"/>
    <property type="evidence" value="ECO:0007669"/>
    <property type="project" value="InterPro"/>
</dbReference>
<evidence type="ECO:0000256" key="1">
    <source>
        <dbReference type="ARBA" id="ARBA00022833"/>
    </source>
</evidence>
<dbReference type="RefSeq" id="WP_182255375.1">
    <property type="nucleotide sequence ID" value="NZ_CP043732.1"/>
</dbReference>
<protein>
    <submittedName>
        <fullName evidence="5">GlcNAc-PI de-N-acetylase</fullName>
    </submittedName>
</protein>
<dbReference type="Pfam" id="PF06452">
    <property type="entry name" value="CBM9_1"/>
    <property type="match status" value="1"/>
</dbReference>
<dbReference type="Gene3D" id="3.40.50.10320">
    <property type="entry name" value="LmbE-like"/>
    <property type="match status" value="1"/>
</dbReference>
<dbReference type="Pfam" id="PF02585">
    <property type="entry name" value="PIG-L"/>
    <property type="match status" value="1"/>
</dbReference>
<evidence type="ECO:0000313" key="6">
    <source>
        <dbReference type="Proteomes" id="UP000515708"/>
    </source>
</evidence>
<dbReference type="PANTHER" id="PTHR12993:SF11">
    <property type="entry name" value="N-ACETYLGLUCOSAMINYL-PHOSPHATIDYLINOSITOL DE-N-ACETYLASE"/>
    <property type="match status" value="1"/>
</dbReference>
<evidence type="ECO:0000259" key="3">
    <source>
        <dbReference type="Pfam" id="PF06452"/>
    </source>
</evidence>
<dbReference type="InterPro" id="IPR006311">
    <property type="entry name" value="TAT_signal"/>
</dbReference>
<dbReference type="SUPFAM" id="SSF102588">
    <property type="entry name" value="LmbE-like"/>
    <property type="match status" value="1"/>
</dbReference>
<dbReference type="Gene3D" id="2.60.40.10">
    <property type="entry name" value="Immunoglobulins"/>
    <property type="match status" value="1"/>
</dbReference>
<sequence length="931" mass="97784">MDDRHTLSDYTLTRRGLFRAGGALGIAAAVTGAHLSGLTPAEQALASAPRESTKLNVLFIGAHPDDEAGNLGVFGQWNEYQGMKAGVITVTRGEGGGNAVGLEEGPPLGMLREAEERKAVGYAGITNIFNLDGLDFYYTASAPLSYQVWDGAAVLNRIVRVVRATRPDVIVTMNPSAVEGNHGNHQQAAMFAVEAYLAAGDPDRYPEHFDEGFEPWQPRRILRSGANGSGATGEGGVAAGFTPTVASDVVFGCWNGTPSARHGKRWSEMLDLARWAYVTQGWAEFAAGPTDPAKISNSWFTVIHSRSPLTDPRSGGDAALRGAALPIDGGLPLGTLIDVRPARFEVVAGEKSTVQVTVTAPPASRLAAGRLSLTVPDGWSAGGAVDVPALNRGRSHTATFQVTAGSGDAPGTQVRVDATLSAGGASGTTFAQLRVAGAVEATIRPLDEIQEFRSWTAGLGMKHLDVLVPELFAIGQGRTRTLEIVVENFSSQTRSGAVALTLPTGFTASPAQKSYSGLAAGKTTTVAFEVTNTDTTIPTANRAPNKGSWPVTVSATSEAGTAERAVTMNLVPTYAVQRASTAPVIDGIRRDGEYPGEPIPVDTIWDGSPMGGTTASISAQTWITHDDANFYLFLSVVDDVRGTILPGSDNKRQRRTDSVEIYIDPRGIAGNTAQTFIAGIMPSMDSMTGAPGVGRDRDNWQGEASVTAPGMQVEVKMAPTEAEYTGYDMEVRIPFSVLPDNLDPEHVGFNVVINDSDTQNKAAQRRVGWSTFPGMRADPWRWGIITLDGIQDAGSRPKEPTLPDTAARSVSSPQSILQSASDNVPLGGFSPTSHELKVLKSSISAGVVTVALQSPRAGTVRVFLWDGTQVVGSAEKQVPAGRTEVRFGARTVATGSGTSLEGTKASPVLAVSFESNGGVHATKAPLGGRSV</sequence>
<evidence type="ECO:0000256" key="2">
    <source>
        <dbReference type="SAM" id="MobiDB-lite"/>
    </source>
</evidence>
<dbReference type="SUPFAM" id="SSF49344">
    <property type="entry name" value="CBD9-like"/>
    <property type="match status" value="1"/>
</dbReference>
<proteinExistence type="predicted"/>
<dbReference type="CDD" id="cd09619">
    <property type="entry name" value="CBM9_like_4"/>
    <property type="match status" value="1"/>
</dbReference>
<keyword evidence="1" id="KW-0862">Zinc</keyword>
<dbReference type="AlphaFoldDB" id="A0A7D8AIA6"/>
<dbReference type="GO" id="GO:0016811">
    <property type="term" value="F:hydrolase activity, acting on carbon-nitrogen (but not peptide) bonds, in linear amides"/>
    <property type="evidence" value="ECO:0007669"/>
    <property type="project" value="TreeGrafter"/>
</dbReference>
<dbReference type="InterPro" id="IPR024078">
    <property type="entry name" value="LmbE-like_dom_sf"/>
</dbReference>
<dbReference type="GO" id="GO:0016052">
    <property type="term" value="P:carbohydrate catabolic process"/>
    <property type="evidence" value="ECO:0007669"/>
    <property type="project" value="InterPro"/>
</dbReference>
<feature type="domain" description="Carbohydrate-binding" evidence="3">
    <location>
        <begin position="585"/>
        <end position="789"/>
    </location>
</feature>
<dbReference type="InterPro" id="IPR018905">
    <property type="entry name" value="A-galactase_NEW3"/>
</dbReference>
<reference evidence="5 6" key="1">
    <citation type="journal article" date="2020" name="Front. Microbiol.">
        <title>Design of Bacterial Strain-Specific qPCR Assays Using NGS Data and Publicly Available Resources and Its Application to Track Biocontrol Strains.</title>
        <authorList>
            <person name="Hernandez I."/>
            <person name="Sant C."/>
            <person name="Martinez R."/>
            <person name="Fernandez C."/>
        </authorList>
    </citation>
    <scope>NUCLEOTIDE SEQUENCE [LARGE SCALE GENOMIC DNA]</scope>
    <source>
        <strain evidence="5 6">B24</strain>
    </source>
</reference>
<dbReference type="EMBL" id="CP043732">
    <property type="protein sequence ID" value="QMU96685.1"/>
    <property type="molecule type" value="Genomic_DNA"/>
</dbReference>
<gene>
    <name evidence="5" type="ORF">FVO59_05240</name>
</gene>
<dbReference type="PROSITE" id="PS51318">
    <property type="entry name" value="TAT"/>
    <property type="match status" value="1"/>
</dbReference>
<dbReference type="InterPro" id="IPR010502">
    <property type="entry name" value="Carb-bd_dom_fam9"/>
</dbReference>